<protein>
    <submittedName>
        <fullName evidence="1">Uncharacterized protein</fullName>
    </submittedName>
</protein>
<comment type="caution">
    <text evidence="1">The sequence shown here is derived from an EMBL/GenBank/DDBJ whole genome shotgun (WGS) entry which is preliminary data.</text>
</comment>
<name>A3ZV36_9BACT</name>
<evidence type="ECO:0000313" key="1">
    <source>
        <dbReference type="EMBL" id="EAQ79604.1"/>
    </source>
</evidence>
<dbReference type="HOGENOM" id="CLU_3115120_0_0_0"/>
<dbReference type="EMBL" id="AANZ01000014">
    <property type="protein sequence ID" value="EAQ79604.1"/>
    <property type="molecule type" value="Genomic_DNA"/>
</dbReference>
<sequence length="50" mass="5451">MAMNAVGNKWLQQSIYASFKHEAWIVRITHRTSSGAAISSPQPELPAPTA</sequence>
<organism evidence="1 2">
    <name type="scientific">Blastopirellula marina DSM 3645</name>
    <dbReference type="NCBI Taxonomy" id="314230"/>
    <lineage>
        <taxon>Bacteria</taxon>
        <taxon>Pseudomonadati</taxon>
        <taxon>Planctomycetota</taxon>
        <taxon>Planctomycetia</taxon>
        <taxon>Pirellulales</taxon>
        <taxon>Pirellulaceae</taxon>
        <taxon>Blastopirellula</taxon>
    </lineage>
</organism>
<gene>
    <name evidence="1" type="ORF">DSM3645_03973</name>
</gene>
<evidence type="ECO:0000313" key="2">
    <source>
        <dbReference type="Proteomes" id="UP000004358"/>
    </source>
</evidence>
<reference evidence="1 2" key="1">
    <citation type="submission" date="2006-02" db="EMBL/GenBank/DDBJ databases">
        <authorList>
            <person name="Amann R."/>
            <person name="Ferriera S."/>
            <person name="Johnson J."/>
            <person name="Kravitz S."/>
            <person name="Halpern A."/>
            <person name="Remington K."/>
            <person name="Beeson K."/>
            <person name="Tran B."/>
            <person name="Rogers Y.-H."/>
            <person name="Friedman R."/>
            <person name="Venter J.C."/>
        </authorList>
    </citation>
    <scope>NUCLEOTIDE SEQUENCE [LARGE SCALE GENOMIC DNA]</scope>
    <source>
        <strain evidence="1 2">DSM 3645</strain>
    </source>
</reference>
<proteinExistence type="predicted"/>
<dbReference type="AlphaFoldDB" id="A3ZV36"/>
<accession>A3ZV36</accession>
<dbReference type="Proteomes" id="UP000004358">
    <property type="component" value="Unassembled WGS sequence"/>
</dbReference>